<reference evidence="2 4" key="3">
    <citation type="submission" date="2019-01" db="EMBL/GenBank/DDBJ databases">
        <title>The Pseudomonas aeruginosa pan-genome provides new insights on its population structure, horizontal gene transfer and pathogenicity.</title>
        <authorList>
            <person name="Freschi L."/>
            <person name="Vincent A.T."/>
            <person name="Jeukens J."/>
            <person name="Emond-Rheault J.-G."/>
            <person name="Kukavica-Ibrulj I."/>
            <person name="Dupont M.-J."/>
            <person name="Charette S.J."/>
            <person name="Boyle B."/>
            <person name="Levesque R.C."/>
        </authorList>
    </citation>
    <scope>NUCLEOTIDE SEQUENCE [LARGE SCALE GENOMIC DNA]</scope>
    <source>
        <strain evidence="2 4">PA-W36</strain>
    </source>
</reference>
<protein>
    <submittedName>
        <fullName evidence="1">Uncharacterized protein</fullName>
    </submittedName>
</protein>
<evidence type="ECO:0000313" key="4">
    <source>
        <dbReference type="Proteomes" id="UP000284767"/>
    </source>
</evidence>
<proteinExistence type="predicted"/>
<dbReference type="Proteomes" id="UP000194857">
    <property type="component" value="Unassembled WGS sequence"/>
</dbReference>
<dbReference type="AlphaFoldDB" id="A0A241XFS7"/>
<dbReference type="EMBL" id="NFFZ01000032">
    <property type="protein sequence ID" value="OTI55142.1"/>
    <property type="molecule type" value="Genomic_DNA"/>
</dbReference>
<dbReference type="EMBL" id="NSNE01000015">
    <property type="protein sequence ID" value="RPM10629.1"/>
    <property type="molecule type" value="Genomic_DNA"/>
</dbReference>
<evidence type="ECO:0000313" key="2">
    <source>
        <dbReference type="EMBL" id="RPM10629.1"/>
    </source>
</evidence>
<accession>A0A241XFS7</accession>
<sequence length="124" mass="13472">MDVSLQGLWRRPLASASSRHAVAAGVRNGHCPATGEGKRIPFPIPVADSFHALSRSLMNSVFEAVPEEAKGGQGTCMPGREGLPFPPGDQVAVIGRLFVVQQARQEPIYRDAEQRLARRSLDRN</sequence>
<organism evidence="1 3">
    <name type="scientific">Pseudomonas aeruginosa</name>
    <dbReference type="NCBI Taxonomy" id="287"/>
    <lineage>
        <taxon>Bacteria</taxon>
        <taxon>Pseudomonadati</taxon>
        <taxon>Pseudomonadota</taxon>
        <taxon>Gammaproteobacteria</taxon>
        <taxon>Pseudomonadales</taxon>
        <taxon>Pseudomonadaceae</taxon>
        <taxon>Pseudomonas</taxon>
    </lineage>
</organism>
<name>A0A241XFS7_PSEAI</name>
<gene>
    <name evidence="1" type="ORF">CAZ10_34685</name>
    <name evidence="2" type="ORF">IPC1295_23250</name>
</gene>
<comment type="caution">
    <text evidence="1">The sequence shown here is derived from an EMBL/GenBank/DDBJ whole genome shotgun (WGS) entry which is preliminary data.</text>
</comment>
<evidence type="ECO:0000313" key="3">
    <source>
        <dbReference type="Proteomes" id="UP000194857"/>
    </source>
</evidence>
<dbReference type="Proteomes" id="UP000284767">
    <property type="component" value="Unassembled WGS sequence"/>
</dbReference>
<evidence type="ECO:0000313" key="1">
    <source>
        <dbReference type="EMBL" id="OTI55142.1"/>
    </source>
</evidence>
<reference evidence="2 4" key="2">
    <citation type="submission" date="2017-08" db="EMBL/GenBank/DDBJ databases">
        <authorList>
            <person name="Feschi L."/>
            <person name="Jeukens J."/>
            <person name="Emond-Rheault J.-G."/>
            <person name="Kukavica-Ibrulj I."/>
            <person name="Boyle B."/>
            <person name="Levesque R.C."/>
        </authorList>
    </citation>
    <scope>NUCLEOTIDE SEQUENCE [LARGE SCALE GENOMIC DNA]</scope>
    <source>
        <strain evidence="2 4">PA-W36</strain>
    </source>
</reference>
<reference evidence="1 3" key="1">
    <citation type="submission" date="2017-05" db="EMBL/GenBank/DDBJ databases">
        <authorList>
            <person name="Song R."/>
            <person name="Chenine A.L."/>
            <person name="Ruprecht R.M."/>
        </authorList>
    </citation>
    <scope>NUCLEOTIDE SEQUENCE [LARGE SCALE GENOMIC DNA]</scope>
    <source>
        <strain evidence="1 3">S567_C10_BS</strain>
    </source>
</reference>